<evidence type="ECO:0000313" key="6">
    <source>
        <dbReference type="Proteomes" id="UP000784294"/>
    </source>
</evidence>
<keyword evidence="6" id="KW-1185">Reference proteome</keyword>
<keyword evidence="2" id="KW-0378">Hydrolase</keyword>
<dbReference type="Pfam" id="PF00233">
    <property type="entry name" value="PDEase_I"/>
    <property type="match status" value="1"/>
</dbReference>
<accession>A0A448XI78</accession>
<name>A0A448XI78_9PLAT</name>
<reference evidence="5" key="1">
    <citation type="submission" date="2018-11" db="EMBL/GenBank/DDBJ databases">
        <authorList>
            <consortium name="Pathogen Informatics"/>
        </authorList>
    </citation>
    <scope>NUCLEOTIDE SEQUENCE</scope>
</reference>
<dbReference type="SUPFAM" id="SSF109604">
    <property type="entry name" value="HD-domain/PDEase-like"/>
    <property type="match status" value="1"/>
</dbReference>
<dbReference type="AlphaFoldDB" id="A0A448XI78"/>
<dbReference type="GO" id="GO:0046872">
    <property type="term" value="F:metal ion binding"/>
    <property type="evidence" value="ECO:0007669"/>
    <property type="project" value="UniProtKB-KW"/>
</dbReference>
<feature type="region of interest" description="Disordered" evidence="3">
    <location>
        <begin position="111"/>
        <end position="139"/>
    </location>
</feature>
<dbReference type="Gene3D" id="1.10.1300.10">
    <property type="entry name" value="3'5'-cyclic nucleotide phosphodiesterase, catalytic domain"/>
    <property type="match status" value="1"/>
</dbReference>
<dbReference type="InterPro" id="IPR002073">
    <property type="entry name" value="PDEase_catalytic_dom"/>
</dbReference>
<comment type="caution">
    <text evidence="5">The sequence shown here is derived from an EMBL/GenBank/DDBJ whole genome shotgun (WGS) entry which is preliminary data.</text>
</comment>
<sequence>MKLVMASSMRVRYLVWLIYESPLTPFSNGMSVYTFRFFLSYRRQASVERAMGLPVLPFMDPAKVTKAGSQIGFIKFVLLPLLEEVIILFPSLKEPILDPVKRQLEFYQKQQHNQENQNLQDRSHSVNFPDNSQGSGSEKQVTLVLLRETNPPPSATLSMAKSPVSAATAALNSETLSGPTNLSQAGQTQARLLDSCLQGLSNGIAVNSRESDVHGPSCLTSRLTGDSMVNSMPLSRRNTSGDAYAGLGVPIGLLRLAFRVNCSFGRTRVSFVPETGFDQFVLGLTRQQVSA</sequence>
<evidence type="ECO:0000259" key="4">
    <source>
        <dbReference type="PROSITE" id="PS51845"/>
    </source>
</evidence>
<dbReference type="InterPro" id="IPR036971">
    <property type="entry name" value="PDEase_catalytic_dom_sf"/>
</dbReference>
<evidence type="ECO:0000256" key="1">
    <source>
        <dbReference type="ARBA" id="ARBA00022723"/>
    </source>
</evidence>
<proteinExistence type="predicted"/>
<dbReference type="PROSITE" id="PS51845">
    <property type="entry name" value="PDEASE_I_2"/>
    <property type="match status" value="1"/>
</dbReference>
<gene>
    <name evidence="5" type="ORF">PXEA_LOCUS30566</name>
</gene>
<evidence type="ECO:0000256" key="3">
    <source>
        <dbReference type="SAM" id="MobiDB-lite"/>
    </source>
</evidence>
<dbReference type="GO" id="GO:0007165">
    <property type="term" value="P:signal transduction"/>
    <property type="evidence" value="ECO:0007669"/>
    <property type="project" value="InterPro"/>
</dbReference>
<dbReference type="GO" id="GO:0004114">
    <property type="term" value="F:3',5'-cyclic-nucleotide phosphodiesterase activity"/>
    <property type="evidence" value="ECO:0007669"/>
    <property type="project" value="InterPro"/>
</dbReference>
<keyword evidence="1" id="KW-0479">Metal-binding</keyword>
<dbReference type="Proteomes" id="UP000784294">
    <property type="component" value="Unassembled WGS sequence"/>
</dbReference>
<evidence type="ECO:0000313" key="5">
    <source>
        <dbReference type="EMBL" id="VEL37126.1"/>
    </source>
</evidence>
<protein>
    <recommendedName>
        <fullName evidence="4">PDEase domain-containing protein</fullName>
    </recommendedName>
</protein>
<evidence type="ECO:0000256" key="2">
    <source>
        <dbReference type="ARBA" id="ARBA00022801"/>
    </source>
</evidence>
<organism evidence="5 6">
    <name type="scientific">Protopolystoma xenopodis</name>
    <dbReference type="NCBI Taxonomy" id="117903"/>
    <lineage>
        <taxon>Eukaryota</taxon>
        <taxon>Metazoa</taxon>
        <taxon>Spiralia</taxon>
        <taxon>Lophotrochozoa</taxon>
        <taxon>Platyhelminthes</taxon>
        <taxon>Monogenea</taxon>
        <taxon>Polyopisthocotylea</taxon>
        <taxon>Polystomatidea</taxon>
        <taxon>Polystomatidae</taxon>
        <taxon>Protopolystoma</taxon>
    </lineage>
</organism>
<dbReference type="EMBL" id="CAAALY010254086">
    <property type="protein sequence ID" value="VEL37126.1"/>
    <property type="molecule type" value="Genomic_DNA"/>
</dbReference>
<feature type="domain" description="PDEase" evidence="4">
    <location>
        <begin position="1"/>
        <end position="114"/>
    </location>
</feature>
<dbReference type="PANTHER" id="PTHR11347">
    <property type="entry name" value="CYCLIC NUCLEOTIDE PHOSPHODIESTERASE"/>
    <property type="match status" value="1"/>
</dbReference>